<evidence type="ECO:0000256" key="3">
    <source>
        <dbReference type="PROSITE-ProRule" id="PRU00035"/>
    </source>
</evidence>
<comment type="similarity">
    <text evidence="1">Belongs to the Iojap/RsfS family.</text>
</comment>
<dbReference type="InterPro" id="IPR004394">
    <property type="entry name" value="Iojap/RsfS/C7orf30"/>
</dbReference>
<dbReference type="Gene3D" id="1.20.920.10">
    <property type="entry name" value="Bromodomain-like"/>
    <property type="match status" value="1"/>
</dbReference>
<dbReference type="PROSITE" id="PS50014">
    <property type="entry name" value="BROMODOMAIN_2"/>
    <property type="match status" value="1"/>
</dbReference>
<evidence type="ECO:0000256" key="4">
    <source>
        <dbReference type="SAM" id="Coils"/>
    </source>
</evidence>
<dbReference type="PANTHER" id="PTHR15398:SF4">
    <property type="entry name" value="BROMODOMAIN-CONTAINING PROTEIN 8 ISOFORM X1"/>
    <property type="match status" value="1"/>
</dbReference>
<dbReference type="InterPro" id="IPR036427">
    <property type="entry name" value="Bromodomain-like_sf"/>
</dbReference>
<dbReference type="Proteomes" id="UP000242254">
    <property type="component" value="Unassembled WGS sequence"/>
</dbReference>
<dbReference type="GeneID" id="35440415"/>
<dbReference type="Pfam" id="PF02410">
    <property type="entry name" value="RsfS"/>
    <property type="match status" value="1"/>
</dbReference>
<dbReference type="EMBL" id="KZ303858">
    <property type="protein sequence ID" value="PHZ09518.1"/>
    <property type="molecule type" value="Genomic_DNA"/>
</dbReference>
<dbReference type="Pfam" id="PF00439">
    <property type="entry name" value="Bromodomain"/>
    <property type="match status" value="1"/>
</dbReference>
<feature type="coiled-coil region" evidence="4">
    <location>
        <begin position="300"/>
        <end position="327"/>
    </location>
</feature>
<evidence type="ECO:0000313" key="7">
    <source>
        <dbReference type="Proteomes" id="UP000242254"/>
    </source>
</evidence>
<protein>
    <recommendedName>
        <fullName evidence="5">Bromo domain-containing protein</fullName>
    </recommendedName>
</protein>
<dbReference type="AlphaFoldDB" id="A0A2G4SL65"/>
<reference evidence="6 7" key="1">
    <citation type="journal article" date="2016" name="Proc. Natl. Acad. Sci. U.S.A.">
        <title>Lipid metabolic changes in an early divergent fungus govern the establishment of a mutualistic symbiosis with endobacteria.</title>
        <authorList>
            <person name="Lastovetsky O.A."/>
            <person name="Gaspar M.L."/>
            <person name="Mondo S.J."/>
            <person name="LaButti K.M."/>
            <person name="Sandor L."/>
            <person name="Grigoriev I.V."/>
            <person name="Henry S.A."/>
            <person name="Pawlowska T.E."/>
        </authorList>
    </citation>
    <scope>NUCLEOTIDE SEQUENCE [LARGE SCALE GENOMIC DNA]</scope>
    <source>
        <strain evidence="6 7">ATCC 52813</strain>
    </source>
</reference>
<evidence type="ECO:0000256" key="2">
    <source>
        <dbReference type="ARBA" id="ARBA00023117"/>
    </source>
</evidence>
<feature type="domain" description="Bromo" evidence="5">
    <location>
        <begin position="414"/>
        <end position="484"/>
    </location>
</feature>
<dbReference type="SUPFAM" id="SSF47370">
    <property type="entry name" value="Bromodomain"/>
    <property type="match status" value="1"/>
</dbReference>
<dbReference type="InterPro" id="IPR043519">
    <property type="entry name" value="NT_sf"/>
</dbReference>
<name>A0A2G4SL65_RHIZD</name>
<evidence type="ECO:0000313" key="6">
    <source>
        <dbReference type="EMBL" id="PHZ09518.1"/>
    </source>
</evidence>
<dbReference type="PANTHER" id="PTHR15398">
    <property type="entry name" value="BROMODOMAIN-CONTAINING PROTEIN 8"/>
    <property type="match status" value="1"/>
</dbReference>
<keyword evidence="4" id="KW-0175">Coiled coil</keyword>
<dbReference type="GO" id="GO:0035267">
    <property type="term" value="C:NuA4 histone acetyltransferase complex"/>
    <property type="evidence" value="ECO:0007669"/>
    <property type="project" value="TreeGrafter"/>
</dbReference>
<dbReference type="PRINTS" id="PR00503">
    <property type="entry name" value="BROMODOMAIN"/>
</dbReference>
<evidence type="ECO:0000256" key="1">
    <source>
        <dbReference type="ARBA" id="ARBA00010574"/>
    </source>
</evidence>
<keyword evidence="2 3" id="KW-0103">Bromodomain</keyword>
<sequence>MFRLTRLAARRTLTKPLIKPPFVYKPFACNKSPFDHFIANYTTDNHEDIEKVDPKDYPELYPDEEDQQVDTEWFVDSDYKVSEEDFIPLWQRRAVGEHLEDRLALRQVSQELMETGQLTADSLRDLLIESKLESVEVLDVREKCDWADYMIVASSSKGDKYLSSVAEHVYTVVKKALKQSPHVEGRSDNSGWLLIDLGRIIVHLFTPEMRESASSSDSDGSSNPTEWTILEKLLLSQAVYKYGENSWLEVASVLKQNALVQHRHSDFFNHKNCYFQYYLLTESLQTEKDNPTPTVVRLARQLYMQRIQEIKNALVHHEQELGELVSEIDLIRKGELDDRLKVEYNMVSTNMSQLDPELDSKHVKIYTPELEVKEKIIANDKEDIPASLEITTKLENQRQKSWQKSVQLLWQEIANHKSGPLFLNPVKKNRAPFYNRIVKRPLDLKTIKHKVREGIIKTTVEFERDIVLMLTNALMYNKEGTETYLLALEMLEDVKDQIELFKFANSFFKRKM</sequence>
<accession>A0A2G4SL65</accession>
<dbReference type="RefSeq" id="XP_023463226.1">
    <property type="nucleotide sequence ID" value="XM_023609425.1"/>
</dbReference>
<dbReference type="InterPro" id="IPR001487">
    <property type="entry name" value="Bromodomain"/>
</dbReference>
<dbReference type="NCBIfam" id="TIGR00090">
    <property type="entry name" value="rsfS_iojap_ybeB"/>
    <property type="match status" value="1"/>
</dbReference>
<dbReference type="STRING" id="1340429.A0A2G4SL65"/>
<dbReference type="Gene3D" id="3.30.460.10">
    <property type="entry name" value="Beta Polymerase, domain 2"/>
    <property type="match status" value="1"/>
</dbReference>
<keyword evidence="7" id="KW-1185">Reference proteome</keyword>
<dbReference type="SUPFAM" id="SSF81301">
    <property type="entry name" value="Nucleotidyltransferase"/>
    <property type="match status" value="1"/>
</dbReference>
<gene>
    <name evidence="6" type="ORF">RHIMIDRAFT_240642</name>
</gene>
<evidence type="ECO:0000259" key="5">
    <source>
        <dbReference type="PROSITE" id="PS50014"/>
    </source>
</evidence>
<proteinExistence type="inferred from homology"/>
<organism evidence="6 7">
    <name type="scientific">Rhizopus microsporus ATCC 52813</name>
    <dbReference type="NCBI Taxonomy" id="1340429"/>
    <lineage>
        <taxon>Eukaryota</taxon>
        <taxon>Fungi</taxon>
        <taxon>Fungi incertae sedis</taxon>
        <taxon>Mucoromycota</taxon>
        <taxon>Mucoromycotina</taxon>
        <taxon>Mucoromycetes</taxon>
        <taxon>Mucorales</taxon>
        <taxon>Mucorineae</taxon>
        <taxon>Rhizopodaceae</taxon>
        <taxon>Rhizopus</taxon>
    </lineage>
</organism>
<dbReference type="SMART" id="SM00297">
    <property type="entry name" value="BROMO"/>
    <property type="match status" value="1"/>
</dbReference>
<dbReference type="GO" id="GO:0006325">
    <property type="term" value="P:chromatin organization"/>
    <property type="evidence" value="ECO:0007669"/>
    <property type="project" value="UniProtKB-ARBA"/>
</dbReference>